<keyword evidence="2" id="KW-1185">Reference proteome</keyword>
<dbReference type="Proteomes" id="UP000011568">
    <property type="component" value="Unassembled WGS sequence"/>
</dbReference>
<name>M0MSJ7_HALMO</name>
<dbReference type="STRING" id="931277.C448_03621"/>
<evidence type="ECO:0000313" key="1">
    <source>
        <dbReference type="EMBL" id="EMA48333.1"/>
    </source>
</evidence>
<dbReference type="InterPro" id="IPR055959">
    <property type="entry name" value="DUF7537"/>
</dbReference>
<gene>
    <name evidence="1" type="ORF">C448_03621</name>
</gene>
<dbReference type="RefSeq" id="WP_004051948.1">
    <property type="nucleotide sequence ID" value="NZ_AOMC01000054.1"/>
</dbReference>
<evidence type="ECO:0000313" key="2">
    <source>
        <dbReference type="Proteomes" id="UP000011568"/>
    </source>
</evidence>
<sequence length="128" mass="13939">MEPQYEVSELGRPLAESLLTATEIQETVRAVDYERSGSVTRDGRELAVYVANGTDGLSTDVLFRGEDVSEFSSTLVVDPETGIVHTLKTERTTDKLSAGEPNTIVETLEFSDVGSTSVEQPGWVDDLK</sequence>
<dbReference type="PATRIC" id="fig|931277.6.peg.700"/>
<dbReference type="EMBL" id="AOMC01000054">
    <property type="protein sequence ID" value="EMA48333.1"/>
    <property type="molecule type" value="Genomic_DNA"/>
</dbReference>
<dbReference type="AlphaFoldDB" id="M0MSJ7"/>
<proteinExistence type="predicted"/>
<accession>M0MSJ7</accession>
<protein>
    <submittedName>
        <fullName evidence="1">Uncharacterized protein</fullName>
    </submittedName>
</protein>
<dbReference type="Pfam" id="PF24381">
    <property type="entry name" value="DUF7537"/>
    <property type="match status" value="1"/>
</dbReference>
<reference evidence="1 2" key="1">
    <citation type="journal article" date="2014" name="PLoS Genet.">
        <title>Phylogenetically driven sequencing of extremely halophilic archaea reveals strategies for static and dynamic osmo-response.</title>
        <authorList>
            <person name="Becker E.A."/>
            <person name="Seitzer P.M."/>
            <person name="Tritt A."/>
            <person name="Larsen D."/>
            <person name="Krusor M."/>
            <person name="Yao A.I."/>
            <person name="Wu D."/>
            <person name="Madern D."/>
            <person name="Eisen J.A."/>
            <person name="Darling A.E."/>
            <person name="Facciotti M.T."/>
        </authorList>
    </citation>
    <scope>NUCLEOTIDE SEQUENCE [LARGE SCALE GENOMIC DNA]</scope>
    <source>
        <strain evidence="1 2">DSM 1307</strain>
    </source>
</reference>
<comment type="caution">
    <text evidence="1">The sequence shown here is derived from an EMBL/GenBank/DDBJ whole genome shotgun (WGS) entry which is preliminary data.</text>
</comment>
<organism evidence="1 2">
    <name type="scientific">Halococcus morrhuae DSM 1307</name>
    <dbReference type="NCBI Taxonomy" id="931277"/>
    <lineage>
        <taxon>Archaea</taxon>
        <taxon>Methanobacteriati</taxon>
        <taxon>Methanobacteriota</taxon>
        <taxon>Stenosarchaea group</taxon>
        <taxon>Halobacteria</taxon>
        <taxon>Halobacteriales</taxon>
        <taxon>Halococcaceae</taxon>
        <taxon>Halococcus</taxon>
    </lineage>
</organism>